<gene>
    <name evidence="3" type="ORF">PILCRDRAFT_819493</name>
</gene>
<evidence type="ECO:0000256" key="1">
    <source>
        <dbReference type="SAM" id="MobiDB-lite"/>
    </source>
</evidence>
<organism evidence="3 4">
    <name type="scientific">Piloderma croceum (strain F 1598)</name>
    <dbReference type="NCBI Taxonomy" id="765440"/>
    <lineage>
        <taxon>Eukaryota</taxon>
        <taxon>Fungi</taxon>
        <taxon>Dikarya</taxon>
        <taxon>Basidiomycota</taxon>
        <taxon>Agaricomycotina</taxon>
        <taxon>Agaricomycetes</taxon>
        <taxon>Agaricomycetidae</taxon>
        <taxon>Atheliales</taxon>
        <taxon>Atheliaceae</taxon>
        <taxon>Piloderma</taxon>
    </lineage>
</organism>
<sequence length="534" mass="58140">MPDLCGGTHRPWDLNTTEGNSSLAAALNTALFAAFNGSLASNEAAVYCATNANICLGICPNADVTGVGVRVAFYLNAILTAMLVGLSPNDSASAAWSSTILTMSLVIPAVIQKKQGALTLYHATLVLNFATFSSISSLAVAPLCTVWRQIDNKDHPRYNKVQTPNLRSIPLPISTSEETYHQDAAMQLAKTTTIPQRRRSRVILSLALIAQVSLQWAWATYLFTSPYYAQQACNAYTTVVLFGVPMTAYKVNHHYFGLWASWLLFSIVVTLIFGVLLVISSTSGANSNKMQRRQLRLRKTSWLADRITDWDPKGDKRRLINFVTAFVICSLLVIFSEMQVNRNCVFGENSQWGFGQLAALLFALAPVWSIVESERGQHLAKQLPGMFKRKDNGSTRRHAGNTEPAPLGHYRDGSSEPLLLNGEHSPEYSPNSSDPDSPGRMHAVSPIHSTADPFHLTPSSSTFSRDLMSNARLRSASVYSFPQSSITAVGHVAINLTPPSREASRGPSRSQSPVDLTDTGLPPHLGGLGGHSRL</sequence>
<dbReference type="OrthoDB" id="5427664at2759"/>
<dbReference type="InParanoid" id="A0A0C3FFP4"/>
<name>A0A0C3FFP4_PILCF</name>
<reference evidence="4" key="2">
    <citation type="submission" date="2015-01" db="EMBL/GenBank/DDBJ databases">
        <title>Evolutionary Origins and Diversification of the Mycorrhizal Mutualists.</title>
        <authorList>
            <consortium name="DOE Joint Genome Institute"/>
            <consortium name="Mycorrhizal Genomics Consortium"/>
            <person name="Kohler A."/>
            <person name="Kuo A."/>
            <person name="Nagy L.G."/>
            <person name="Floudas D."/>
            <person name="Copeland A."/>
            <person name="Barry K.W."/>
            <person name="Cichocki N."/>
            <person name="Veneault-Fourrey C."/>
            <person name="LaButti K."/>
            <person name="Lindquist E.A."/>
            <person name="Lipzen A."/>
            <person name="Lundell T."/>
            <person name="Morin E."/>
            <person name="Murat C."/>
            <person name="Riley R."/>
            <person name="Ohm R."/>
            <person name="Sun H."/>
            <person name="Tunlid A."/>
            <person name="Henrissat B."/>
            <person name="Grigoriev I.V."/>
            <person name="Hibbett D.S."/>
            <person name="Martin F."/>
        </authorList>
    </citation>
    <scope>NUCLEOTIDE SEQUENCE [LARGE SCALE GENOMIC DNA]</scope>
    <source>
        <strain evidence="4">F 1598</strain>
    </source>
</reference>
<dbReference type="Proteomes" id="UP000054166">
    <property type="component" value="Unassembled WGS sequence"/>
</dbReference>
<feature type="transmembrane region" description="Helical" evidence="2">
    <location>
        <begin position="202"/>
        <end position="219"/>
    </location>
</feature>
<dbReference type="AlphaFoldDB" id="A0A0C3FFP4"/>
<keyword evidence="2" id="KW-0812">Transmembrane</keyword>
<feature type="region of interest" description="Disordered" evidence="1">
    <location>
        <begin position="497"/>
        <end position="534"/>
    </location>
</feature>
<feature type="transmembrane region" description="Helical" evidence="2">
    <location>
        <begin position="93"/>
        <end position="111"/>
    </location>
</feature>
<evidence type="ECO:0000313" key="4">
    <source>
        <dbReference type="Proteomes" id="UP000054166"/>
    </source>
</evidence>
<dbReference type="EMBL" id="KN832991">
    <property type="protein sequence ID" value="KIM83250.1"/>
    <property type="molecule type" value="Genomic_DNA"/>
</dbReference>
<feature type="region of interest" description="Disordered" evidence="1">
    <location>
        <begin position="382"/>
        <end position="457"/>
    </location>
</feature>
<feature type="transmembrane region" description="Helical" evidence="2">
    <location>
        <begin position="256"/>
        <end position="279"/>
    </location>
</feature>
<feature type="transmembrane region" description="Helical" evidence="2">
    <location>
        <begin position="67"/>
        <end position="86"/>
    </location>
</feature>
<keyword evidence="2" id="KW-0472">Membrane</keyword>
<evidence type="ECO:0000256" key="2">
    <source>
        <dbReference type="SAM" id="Phobius"/>
    </source>
</evidence>
<proteinExistence type="predicted"/>
<keyword evidence="4" id="KW-1185">Reference proteome</keyword>
<feature type="transmembrane region" description="Helical" evidence="2">
    <location>
        <begin position="352"/>
        <end position="371"/>
    </location>
</feature>
<feature type="transmembrane region" description="Helical" evidence="2">
    <location>
        <begin position="319"/>
        <end position="340"/>
    </location>
</feature>
<feature type="transmembrane region" description="Helical" evidence="2">
    <location>
        <begin position="123"/>
        <end position="147"/>
    </location>
</feature>
<keyword evidence="2" id="KW-1133">Transmembrane helix</keyword>
<evidence type="ECO:0000313" key="3">
    <source>
        <dbReference type="EMBL" id="KIM83250.1"/>
    </source>
</evidence>
<protein>
    <submittedName>
        <fullName evidence="3">Uncharacterized protein</fullName>
    </submittedName>
</protein>
<dbReference type="HOGENOM" id="CLU_510078_0_0_1"/>
<reference evidence="3 4" key="1">
    <citation type="submission" date="2014-04" db="EMBL/GenBank/DDBJ databases">
        <authorList>
            <consortium name="DOE Joint Genome Institute"/>
            <person name="Kuo A."/>
            <person name="Tarkka M."/>
            <person name="Buscot F."/>
            <person name="Kohler A."/>
            <person name="Nagy L.G."/>
            <person name="Floudas D."/>
            <person name="Copeland A."/>
            <person name="Barry K.W."/>
            <person name="Cichocki N."/>
            <person name="Veneault-Fourrey C."/>
            <person name="LaButti K."/>
            <person name="Lindquist E.A."/>
            <person name="Lipzen A."/>
            <person name="Lundell T."/>
            <person name="Morin E."/>
            <person name="Murat C."/>
            <person name="Sun H."/>
            <person name="Tunlid A."/>
            <person name="Henrissat B."/>
            <person name="Grigoriev I.V."/>
            <person name="Hibbett D.S."/>
            <person name="Martin F."/>
            <person name="Nordberg H.P."/>
            <person name="Cantor M.N."/>
            <person name="Hua S.X."/>
        </authorList>
    </citation>
    <scope>NUCLEOTIDE SEQUENCE [LARGE SCALE GENOMIC DNA]</scope>
    <source>
        <strain evidence="3 4">F 1598</strain>
    </source>
</reference>
<accession>A0A0C3FFP4</accession>